<organism evidence="2 3">
    <name type="scientific">Enterovirga rhinocerotis</name>
    <dbReference type="NCBI Taxonomy" id="1339210"/>
    <lineage>
        <taxon>Bacteria</taxon>
        <taxon>Pseudomonadati</taxon>
        <taxon>Pseudomonadota</taxon>
        <taxon>Alphaproteobacteria</taxon>
        <taxon>Hyphomicrobiales</taxon>
        <taxon>Methylobacteriaceae</taxon>
        <taxon>Enterovirga</taxon>
    </lineage>
</organism>
<dbReference type="Proteomes" id="UP000295122">
    <property type="component" value="Unassembled WGS sequence"/>
</dbReference>
<dbReference type="EMBL" id="SNZR01000017">
    <property type="protein sequence ID" value="TDR85406.1"/>
    <property type="molecule type" value="Genomic_DNA"/>
</dbReference>
<keyword evidence="3" id="KW-1185">Reference proteome</keyword>
<name>A0A4R7BN99_9HYPH</name>
<evidence type="ECO:0000313" key="2">
    <source>
        <dbReference type="EMBL" id="TDR85406.1"/>
    </source>
</evidence>
<evidence type="ECO:0000256" key="1">
    <source>
        <dbReference type="SAM" id="Phobius"/>
    </source>
</evidence>
<gene>
    <name evidence="2" type="ORF">EV668_4527</name>
</gene>
<evidence type="ECO:0000313" key="3">
    <source>
        <dbReference type="Proteomes" id="UP000295122"/>
    </source>
</evidence>
<reference evidence="2 3" key="1">
    <citation type="submission" date="2019-03" db="EMBL/GenBank/DDBJ databases">
        <title>Genomic Encyclopedia of Type Strains, Phase IV (KMG-IV): sequencing the most valuable type-strain genomes for metagenomic binning, comparative biology and taxonomic classification.</title>
        <authorList>
            <person name="Goeker M."/>
        </authorList>
    </citation>
    <scope>NUCLEOTIDE SEQUENCE [LARGE SCALE GENOMIC DNA]</scope>
    <source>
        <strain evidence="2 3">DSM 25903</strain>
    </source>
</reference>
<dbReference type="AlphaFoldDB" id="A0A4R7BN99"/>
<comment type="caution">
    <text evidence="2">The sequence shown here is derived from an EMBL/GenBank/DDBJ whole genome shotgun (WGS) entry which is preliminary data.</text>
</comment>
<proteinExistence type="predicted"/>
<keyword evidence="1" id="KW-0812">Transmembrane</keyword>
<sequence>MESIDASAATTDAASGRTGLRIALAAAFCLIGAGALLWWREGDAVFAGLLTALSLCF</sequence>
<keyword evidence="1" id="KW-1133">Transmembrane helix</keyword>
<protein>
    <submittedName>
        <fullName evidence="2">Uncharacterized protein</fullName>
    </submittedName>
</protein>
<keyword evidence="1" id="KW-0472">Membrane</keyword>
<dbReference type="RefSeq" id="WP_166652600.1">
    <property type="nucleotide sequence ID" value="NZ_SNZR01000017.1"/>
</dbReference>
<accession>A0A4R7BN99</accession>
<feature type="transmembrane region" description="Helical" evidence="1">
    <location>
        <begin position="20"/>
        <end position="39"/>
    </location>
</feature>